<dbReference type="InterPro" id="IPR045097">
    <property type="entry name" value="Thymidate_synth/dCMP_Mease"/>
</dbReference>
<feature type="binding site" description="in other chain" evidence="5">
    <location>
        <begin position="234"/>
        <end position="236"/>
    </location>
    <ligand>
        <name>dUMP</name>
        <dbReference type="ChEBI" id="CHEBI:246422"/>
        <note>ligand shared between dimeric partners</note>
    </ligand>
</feature>
<dbReference type="EC" id="2.1.1.45" evidence="1 5"/>
<comment type="subcellular location">
    <subcellularLocation>
        <location evidence="5">Cytoplasm</location>
    </subcellularLocation>
</comment>
<dbReference type="GO" id="GO:0006235">
    <property type="term" value="P:dTTP biosynthetic process"/>
    <property type="evidence" value="ECO:0007669"/>
    <property type="project" value="UniProtKB-UniRule"/>
</dbReference>
<dbReference type="GO" id="GO:0005829">
    <property type="term" value="C:cytosol"/>
    <property type="evidence" value="ECO:0007669"/>
    <property type="project" value="TreeGrafter"/>
</dbReference>
<keyword evidence="3 5" id="KW-0808">Transferase</keyword>
<dbReference type="GO" id="GO:0032259">
    <property type="term" value="P:methylation"/>
    <property type="evidence" value="ECO:0007669"/>
    <property type="project" value="UniProtKB-KW"/>
</dbReference>
<feature type="binding site" description="in other chain" evidence="5">
    <location>
        <position position="24"/>
    </location>
    <ligand>
        <name>dUMP</name>
        <dbReference type="ChEBI" id="CHEBI:246422"/>
        <note>ligand shared between dimeric partners</note>
    </ligand>
</feature>
<evidence type="ECO:0000313" key="9">
    <source>
        <dbReference type="Proteomes" id="UP000366872"/>
    </source>
</evidence>
<feature type="domain" description="Thymidylate synthase/dCMP hydroxymethylase" evidence="7">
    <location>
        <begin position="6"/>
        <end position="290"/>
    </location>
</feature>
<dbReference type="PANTHER" id="PTHR11548">
    <property type="entry name" value="THYMIDYLATE SYNTHASE 1"/>
    <property type="match status" value="1"/>
</dbReference>
<comment type="pathway">
    <text evidence="5">Pyrimidine metabolism; dTTP biosynthesis.</text>
</comment>
<dbReference type="RefSeq" id="WP_136082587.1">
    <property type="nucleotide sequence ID" value="NZ_CAAHFG010000004.1"/>
</dbReference>
<dbReference type="PANTHER" id="PTHR11548:SF1">
    <property type="entry name" value="THYMIDYLATE SYNTHASE 1"/>
    <property type="match status" value="1"/>
</dbReference>
<dbReference type="GO" id="GO:0006231">
    <property type="term" value="P:dTMP biosynthetic process"/>
    <property type="evidence" value="ECO:0007669"/>
    <property type="project" value="UniProtKB-UniRule"/>
</dbReference>
<dbReference type="SUPFAM" id="SSF55831">
    <property type="entry name" value="Thymidylate synthase/dCMP hydroxymethylase"/>
    <property type="match status" value="1"/>
</dbReference>
<dbReference type="UniPathway" id="UPA00575"/>
<dbReference type="InterPro" id="IPR000398">
    <property type="entry name" value="Thymidylate_synthase"/>
</dbReference>
<dbReference type="NCBIfam" id="TIGR03284">
    <property type="entry name" value="thym_sym"/>
    <property type="match status" value="1"/>
</dbReference>
<comment type="catalytic activity">
    <reaction evidence="5">
        <text>dUMP + (6R)-5,10-methylene-5,6,7,8-tetrahydrofolate = 7,8-dihydrofolate + dTMP</text>
        <dbReference type="Rhea" id="RHEA:12104"/>
        <dbReference type="ChEBI" id="CHEBI:15636"/>
        <dbReference type="ChEBI" id="CHEBI:57451"/>
        <dbReference type="ChEBI" id="CHEBI:63528"/>
        <dbReference type="ChEBI" id="CHEBI:246422"/>
        <dbReference type="EC" id="2.1.1.45"/>
    </reaction>
</comment>
<dbReference type="PRINTS" id="PR00108">
    <property type="entry name" value="THYMDSNTHASE"/>
</dbReference>
<protein>
    <recommendedName>
        <fullName evidence="1 5">Thymidylate synthase</fullName>
        <shortName evidence="5">TS</shortName>
        <shortName evidence="5">TSase</shortName>
        <ecNumber evidence="1 5">2.1.1.45</ecNumber>
    </recommendedName>
</protein>
<evidence type="ECO:0000256" key="3">
    <source>
        <dbReference type="ARBA" id="ARBA00022679"/>
    </source>
</evidence>
<dbReference type="InterPro" id="IPR036926">
    <property type="entry name" value="Thymidate_synth/dCMP_Mease_sf"/>
</dbReference>
<keyword evidence="5" id="KW-0963">Cytoplasm</keyword>
<feature type="binding site" description="in other chain" evidence="5">
    <location>
        <position position="204"/>
    </location>
    <ligand>
        <name>dUMP</name>
        <dbReference type="ChEBI" id="CHEBI:246422"/>
        <note>ligand shared between dimeric partners</note>
    </ligand>
</feature>
<feature type="binding site" evidence="5">
    <location>
        <position position="289"/>
    </location>
    <ligand>
        <name>(6R)-5,10-methylene-5,6,7,8-tetrahydrofolate</name>
        <dbReference type="ChEBI" id="CHEBI:15636"/>
    </ligand>
</feature>
<keyword evidence="9" id="KW-1185">Reference proteome</keyword>
<comment type="similarity">
    <text evidence="5">Belongs to the thymidylate synthase family. Bacterial-type ThyA subfamily.</text>
</comment>
<evidence type="ECO:0000256" key="5">
    <source>
        <dbReference type="HAMAP-Rule" id="MF_00008"/>
    </source>
</evidence>
<evidence type="ECO:0000256" key="2">
    <source>
        <dbReference type="ARBA" id="ARBA00022603"/>
    </source>
</evidence>
<name>A0A6C2UBU1_PONDE</name>
<feature type="binding site" evidence="5">
    <location>
        <position position="196"/>
    </location>
    <ligand>
        <name>(6R)-5,10-methylene-5,6,7,8-tetrahydrofolate</name>
        <dbReference type="ChEBI" id="CHEBI:15636"/>
    </ligand>
</feature>
<gene>
    <name evidence="5 8" type="primary">thyA</name>
    <name evidence="8" type="ORF">PDESU_05682</name>
</gene>
<keyword evidence="2 5" id="KW-0489">Methyltransferase</keyword>
<dbReference type="InterPro" id="IPR020940">
    <property type="entry name" value="Thymidylate_synthase_AS"/>
</dbReference>
<evidence type="ECO:0000259" key="7">
    <source>
        <dbReference type="Pfam" id="PF00303"/>
    </source>
</evidence>
<feature type="binding site" description="in other chain" evidence="5">
    <location>
        <begin position="193"/>
        <end position="196"/>
    </location>
    <ligand>
        <name>dUMP</name>
        <dbReference type="ChEBI" id="CHEBI:246422"/>
        <note>ligand shared between dimeric partners</note>
    </ligand>
</feature>
<comment type="function">
    <text evidence="5">Catalyzes the reductive methylation of 2'-deoxyuridine-5'-monophosphate (dUMP) to 2'-deoxythymidine-5'-monophosphate (dTMP) while utilizing 5,10-methylenetetrahydrofolate (mTHF) as the methyl donor and reductant in the reaction, yielding dihydrofolate (DHF) as a by-product. This enzymatic reaction provides an intracellular de novo source of dTMP, an essential precursor for DNA biosynthesis.</text>
</comment>
<evidence type="ECO:0000313" key="8">
    <source>
        <dbReference type="EMBL" id="VGO17087.1"/>
    </source>
</evidence>
<evidence type="ECO:0000256" key="1">
    <source>
        <dbReference type="ARBA" id="ARBA00011947"/>
    </source>
</evidence>
<evidence type="ECO:0000256" key="4">
    <source>
        <dbReference type="ARBA" id="ARBA00022727"/>
    </source>
</evidence>
<feature type="binding site" evidence="5">
    <location>
        <begin position="153"/>
        <end position="154"/>
    </location>
    <ligand>
        <name>dUMP</name>
        <dbReference type="ChEBI" id="CHEBI:246422"/>
        <note>ligand shared between dimeric partners</note>
    </ligand>
</feature>
<organism evidence="8 9">
    <name type="scientific">Pontiella desulfatans</name>
    <dbReference type="NCBI Taxonomy" id="2750659"/>
    <lineage>
        <taxon>Bacteria</taxon>
        <taxon>Pseudomonadati</taxon>
        <taxon>Kiritimatiellota</taxon>
        <taxon>Kiritimatiellia</taxon>
        <taxon>Kiritimatiellales</taxon>
        <taxon>Pontiellaceae</taxon>
        <taxon>Pontiella</taxon>
    </lineage>
</organism>
<proteinExistence type="inferred from homology"/>
<dbReference type="Pfam" id="PF00303">
    <property type="entry name" value="Thymidylat_synt"/>
    <property type="match status" value="1"/>
</dbReference>
<comment type="subunit">
    <text evidence="5">Homodimer.</text>
</comment>
<feature type="active site" description="Nucleophile" evidence="5">
    <location>
        <position position="173"/>
    </location>
</feature>
<dbReference type="AlphaFoldDB" id="A0A6C2UBU1"/>
<dbReference type="CDD" id="cd00351">
    <property type="entry name" value="TS_Pyrimidine_HMase"/>
    <property type="match status" value="1"/>
</dbReference>
<reference evidence="8 9" key="1">
    <citation type="submission" date="2019-04" db="EMBL/GenBank/DDBJ databases">
        <authorList>
            <person name="Van Vliet M D."/>
        </authorList>
    </citation>
    <scope>NUCLEOTIDE SEQUENCE [LARGE SCALE GENOMIC DNA]</scope>
    <source>
        <strain evidence="8 9">F1</strain>
    </source>
</reference>
<dbReference type="Proteomes" id="UP000366872">
    <property type="component" value="Unassembled WGS sequence"/>
</dbReference>
<sequence length="290" mass="33128">MNIDQVYKQVVEKVLREGKKKTNRTATDTIAVSGCMIDYDMANGFPLLTTKKMAWKTIRVELEGFIKGVTDKSWFQERDCKIWNEWCTPAKVPYGHDEATYQAMAEEKDLGPIYGFQWRNFNGRYEFGAEKLDGGIDQLAKAIEALKTNPDSRRILVNAWNPQQLDQMALVPCHYSYQLLCNDGVLDLLWNQRSCDIFLGIPFNIASYGLLLELVAKECGMKAGKLIGFLGDAHVYVNHQAQLDEQLKREPYAPPRLMLDGYNSIFDWEWQHATLDGYECHPSIKGEVAV</sequence>
<feature type="active site" evidence="6">
    <location>
        <position position="173"/>
    </location>
</feature>
<comment type="caution">
    <text evidence="5">Lacks conserved residue(s) required for the propagation of feature annotation.</text>
</comment>
<dbReference type="PROSITE" id="PS00091">
    <property type="entry name" value="THYMIDYLATE_SYNTHASE"/>
    <property type="match status" value="1"/>
</dbReference>
<dbReference type="GO" id="GO:0004799">
    <property type="term" value="F:thymidylate synthase activity"/>
    <property type="evidence" value="ECO:0007669"/>
    <property type="project" value="UniProtKB-UniRule"/>
</dbReference>
<dbReference type="InterPro" id="IPR023451">
    <property type="entry name" value="Thymidate_synth/dCMP_Mease_dom"/>
</dbReference>
<dbReference type="Gene3D" id="3.30.572.10">
    <property type="entry name" value="Thymidylate synthase/dCMP hydroxymethylase domain"/>
    <property type="match status" value="1"/>
</dbReference>
<accession>A0A6C2UBU1</accession>
<dbReference type="HAMAP" id="MF_00008">
    <property type="entry name" value="Thymidy_synth_bact"/>
    <property type="match status" value="1"/>
</dbReference>
<evidence type="ECO:0000256" key="6">
    <source>
        <dbReference type="PROSITE-ProRule" id="PRU10016"/>
    </source>
</evidence>
<dbReference type="EMBL" id="CAAHFG010000004">
    <property type="protein sequence ID" value="VGO17087.1"/>
    <property type="molecule type" value="Genomic_DNA"/>
</dbReference>
<keyword evidence="4 5" id="KW-0545">Nucleotide biosynthesis</keyword>